<feature type="compositionally biased region" description="Low complexity" evidence="1">
    <location>
        <begin position="110"/>
        <end position="121"/>
    </location>
</feature>
<accession>A0ABD5SVT8</accession>
<dbReference type="Gene3D" id="1.10.150.20">
    <property type="entry name" value="5' to 3' exonuclease, C-terminal subdomain"/>
    <property type="match status" value="1"/>
</dbReference>
<keyword evidence="3" id="KW-1185">Reference proteome</keyword>
<feature type="region of interest" description="Disordered" evidence="1">
    <location>
        <begin position="11"/>
        <end position="189"/>
    </location>
</feature>
<protein>
    <submittedName>
        <fullName evidence="2">Helix-hairpin-helix domain-containing protein</fullName>
    </submittedName>
</protein>
<dbReference type="InterPro" id="IPR010995">
    <property type="entry name" value="DNA_repair_Rad51/TF_NusA_a-hlx"/>
</dbReference>
<dbReference type="Pfam" id="PF14520">
    <property type="entry name" value="HHH_5"/>
    <property type="match status" value="1"/>
</dbReference>
<dbReference type="SUPFAM" id="SSF47794">
    <property type="entry name" value="Rad51 N-terminal domain-like"/>
    <property type="match status" value="1"/>
</dbReference>
<dbReference type="AlphaFoldDB" id="A0ABD5SVT8"/>
<reference evidence="2 3" key="1">
    <citation type="journal article" date="2019" name="Int. J. Syst. Evol. Microbiol.">
        <title>The Global Catalogue of Microorganisms (GCM) 10K type strain sequencing project: providing services to taxonomists for standard genome sequencing and annotation.</title>
        <authorList>
            <consortium name="The Broad Institute Genomics Platform"/>
            <consortium name="The Broad Institute Genome Sequencing Center for Infectious Disease"/>
            <person name="Wu L."/>
            <person name="Ma J."/>
        </authorList>
    </citation>
    <scope>NUCLEOTIDE SEQUENCE [LARGE SCALE GENOMIC DNA]</scope>
    <source>
        <strain evidence="2 3">LMG 29247</strain>
    </source>
</reference>
<proteinExistence type="predicted"/>
<name>A0ABD5SVT8_9EURY</name>
<feature type="region of interest" description="Disordered" evidence="1">
    <location>
        <begin position="219"/>
        <end position="239"/>
    </location>
</feature>
<dbReference type="Proteomes" id="UP001596383">
    <property type="component" value="Unassembled WGS sequence"/>
</dbReference>
<evidence type="ECO:0000256" key="1">
    <source>
        <dbReference type="SAM" id="MobiDB-lite"/>
    </source>
</evidence>
<feature type="compositionally biased region" description="Acidic residues" evidence="1">
    <location>
        <begin position="45"/>
        <end position="54"/>
    </location>
</feature>
<feature type="compositionally biased region" description="Acidic residues" evidence="1">
    <location>
        <begin position="89"/>
        <end position="109"/>
    </location>
</feature>
<dbReference type="RefSeq" id="WP_273742002.1">
    <property type="nucleotide sequence ID" value="NZ_JAQIVI010000725.1"/>
</dbReference>
<feature type="compositionally biased region" description="Acidic residues" evidence="1">
    <location>
        <begin position="168"/>
        <end position="177"/>
    </location>
</feature>
<sequence length="239" mass="25013">MAILQKLKSLLGFDDSESERGGTREVGVTVEREGTADDGTAVDADRDEPVDDASAEPTQSAATGSRADDSTEPSEPTAAESADTRDESPVEEAEPDVAAEPEPDVETADSEPTPESAAAAETEADTESETADDTESVPDSEEPEAAVESESEAETEREAESESKAEAEAESEPETEPEGTNQEPVVEIKGIGPAYADRLAGAGIDTIGELADADAAELAEQTDISETRIQGWIDRAEVR</sequence>
<evidence type="ECO:0000313" key="3">
    <source>
        <dbReference type="Proteomes" id="UP001596383"/>
    </source>
</evidence>
<feature type="compositionally biased region" description="Acidic residues" evidence="1">
    <location>
        <begin position="122"/>
        <end position="153"/>
    </location>
</feature>
<organism evidence="2 3">
    <name type="scientific">Natrinema soli</name>
    <dbReference type="NCBI Taxonomy" id="1930624"/>
    <lineage>
        <taxon>Archaea</taxon>
        <taxon>Methanobacteriati</taxon>
        <taxon>Methanobacteriota</taxon>
        <taxon>Stenosarchaea group</taxon>
        <taxon>Halobacteria</taxon>
        <taxon>Halobacteriales</taxon>
        <taxon>Natrialbaceae</taxon>
        <taxon>Natrinema</taxon>
    </lineage>
</organism>
<evidence type="ECO:0000313" key="2">
    <source>
        <dbReference type="EMBL" id="MFC6769333.1"/>
    </source>
</evidence>
<feature type="compositionally biased region" description="Basic and acidic residues" evidence="1">
    <location>
        <begin position="154"/>
        <end position="167"/>
    </location>
</feature>
<comment type="caution">
    <text evidence="2">The sequence shown here is derived from an EMBL/GenBank/DDBJ whole genome shotgun (WGS) entry which is preliminary data.</text>
</comment>
<dbReference type="EMBL" id="JBHSWV010000725">
    <property type="protein sequence ID" value="MFC6769333.1"/>
    <property type="molecule type" value="Genomic_DNA"/>
</dbReference>
<gene>
    <name evidence="2" type="ORF">ACFQE6_31190</name>
</gene>